<dbReference type="AlphaFoldDB" id="A0AAD6R439"/>
<organism evidence="1 2">
    <name type="scientific">Populus alba x Populus x berolinensis</name>
    <dbReference type="NCBI Taxonomy" id="444605"/>
    <lineage>
        <taxon>Eukaryota</taxon>
        <taxon>Viridiplantae</taxon>
        <taxon>Streptophyta</taxon>
        <taxon>Embryophyta</taxon>
        <taxon>Tracheophyta</taxon>
        <taxon>Spermatophyta</taxon>
        <taxon>Magnoliopsida</taxon>
        <taxon>eudicotyledons</taxon>
        <taxon>Gunneridae</taxon>
        <taxon>Pentapetalae</taxon>
        <taxon>rosids</taxon>
        <taxon>fabids</taxon>
        <taxon>Malpighiales</taxon>
        <taxon>Salicaceae</taxon>
        <taxon>Saliceae</taxon>
        <taxon>Populus</taxon>
    </lineage>
</organism>
<gene>
    <name evidence="1" type="ORF">NC653_012181</name>
</gene>
<dbReference type="EMBL" id="JAQIZT010000004">
    <property type="protein sequence ID" value="KAJ7002029.1"/>
    <property type="molecule type" value="Genomic_DNA"/>
</dbReference>
<keyword evidence="2" id="KW-1185">Reference proteome</keyword>
<comment type="caution">
    <text evidence="1">The sequence shown here is derived from an EMBL/GenBank/DDBJ whole genome shotgun (WGS) entry which is preliminary data.</text>
</comment>
<accession>A0AAD6R439</accession>
<sequence length="34" mass="3937">MLPLSAFAPASYCFCFVLDSTNKIKLCRYSMWDN</sequence>
<dbReference type="Proteomes" id="UP001164929">
    <property type="component" value="Chromosome 4"/>
</dbReference>
<reference evidence="1 2" key="1">
    <citation type="journal article" date="2023" name="Mol. Ecol. Resour.">
        <title>Chromosome-level genome assembly of a triploid poplar Populus alba 'Berolinensis'.</title>
        <authorList>
            <person name="Chen S."/>
            <person name="Yu Y."/>
            <person name="Wang X."/>
            <person name="Wang S."/>
            <person name="Zhang T."/>
            <person name="Zhou Y."/>
            <person name="He R."/>
            <person name="Meng N."/>
            <person name="Wang Y."/>
            <person name="Liu W."/>
            <person name="Liu Z."/>
            <person name="Liu J."/>
            <person name="Guo Q."/>
            <person name="Huang H."/>
            <person name="Sederoff R.R."/>
            <person name="Wang G."/>
            <person name="Qu G."/>
            <person name="Chen S."/>
        </authorList>
    </citation>
    <scope>NUCLEOTIDE SEQUENCE [LARGE SCALE GENOMIC DNA]</scope>
    <source>
        <strain evidence="1">SC-2020</strain>
    </source>
</reference>
<evidence type="ECO:0000313" key="1">
    <source>
        <dbReference type="EMBL" id="KAJ7002029.1"/>
    </source>
</evidence>
<evidence type="ECO:0000313" key="2">
    <source>
        <dbReference type="Proteomes" id="UP001164929"/>
    </source>
</evidence>
<name>A0AAD6R439_9ROSI</name>
<proteinExistence type="predicted"/>
<protein>
    <submittedName>
        <fullName evidence="1">Uncharacterized protein</fullName>
    </submittedName>
</protein>